<reference evidence="2 3" key="1">
    <citation type="submission" date="2016-09" db="EMBL/GenBank/DDBJ databases">
        <title>Metabolic pathway, cell adaptation mechanisms and a novel monoxygenase revealed through proteogenomic-transcription analysis of a Sphingomonas haloaromaticamans strain degrading the fungicide ortho-phenylphenol.</title>
        <authorList>
            <person name="Perruchon C."/>
            <person name="Papadopoulou E.S."/>
            <person name="Rousidou C."/>
            <person name="Vasileiadis S."/>
            <person name="Tanou G."/>
            <person name="Amoutzias G."/>
            <person name="Molassiotis A."/>
            <person name="Karpouzas D.G."/>
        </authorList>
    </citation>
    <scope>NUCLEOTIDE SEQUENCE [LARGE SCALE GENOMIC DNA]</scope>
    <source>
        <strain evidence="2 3">P3</strain>
    </source>
</reference>
<keyword evidence="1" id="KW-0732">Signal</keyword>
<evidence type="ECO:0000313" key="3">
    <source>
        <dbReference type="Proteomes" id="UP000179467"/>
    </source>
</evidence>
<organism evidence="2 3">
    <name type="scientific">Edaphosphingomonas haloaromaticamans</name>
    <dbReference type="NCBI Taxonomy" id="653954"/>
    <lineage>
        <taxon>Bacteria</taxon>
        <taxon>Pseudomonadati</taxon>
        <taxon>Pseudomonadota</taxon>
        <taxon>Alphaproteobacteria</taxon>
        <taxon>Sphingomonadales</taxon>
        <taxon>Rhizorhabdaceae</taxon>
        <taxon>Edaphosphingomonas</taxon>
    </lineage>
</organism>
<evidence type="ECO:0000256" key="1">
    <source>
        <dbReference type="SAM" id="SignalP"/>
    </source>
</evidence>
<feature type="chain" id="PRO_5012910181" description="Lipoprotein" evidence="1">
    <location>
        <begin position="29"/>
        <end position="200"/>
    </location>
</feature>
<dbReference type="EMBL" id="MIPT01000001">
    <property type="protein sequence ID" value="OHT20065.1"/>
    <property type="molecule type" value="Genomic_DNA"/>
</dbReference>
<sequence>MGARMIRTSPLIVSATLLAGLAACGQNAATAEAETENAAGAQVLVQNAVASTVAEDAGNTGPVAALETAAASVPAPATTTVATLPLRRGYYVRSETPCNQASRADVFSLVTRTGMNLNCTFKKIEKTGATTFRVTQECADEGAAWGRGDGTETSTDTYEIPNETSYKVTYEGGYESSARYCAQSSMSPEYRDNDISDVMR</sequence>
<evidence type="ECO:0008006" key="4">
    <source>
        <dbReference type="Google" id="ProtNLM"/>
    </source>
</evidence>
<protein>
    <recommendedName>
        <fullName evidence="4">Lipoprotein</fullName>
    </recommendedName>
</protein>
<accession>A0A1S1HD43</accession>
<proteinExistence type="predicted"/>
<dbReference type="Proteomes" id="UP000179467">
    <property type="component" value="Unassembled WGS sequence"/>
</dbReference>
<dbReference type="AlphaFoldDB" id="A0A1S1HD43"/>
<gene>
    <name evidence="2" type="ORF">BHE75_02059</name>
</gene>
<feature type="signal peptide" evidence="1">
    <location>
        <begin position="1"/>
        <end position="28"/>
    </location>
</feature>
<evidence type="ECO:0000313" key="2">
    <source>
        <dbReference type="EMBL" id="OHT20065.1"/>
    </source>
</evidence>
<dbReference type="PROSITE" id="PS51257">
    <property type="entry name" value="PROKAR_LIPOPROTEIN"/>
    <property type="match status" value="1"/>
</dbReference>
<comment type="caution">
    <text evidence="2">The sequence shown here is derived from an EMBL/GenBank/DDBJ whole genome shotgun (WGS) entry which is preliminary data.</text>
</comment>
<keyword evidence="3" id="KW-1185">Reference proteome</keyword>
<name>A0A1S1HD43_9SPHN</name>